<keyword evidence="2" id="KW-1185">Reference proteome</keyword>
<name>A0ABR4ID29_9EURO</name>
<sequence>MLRSEWSGNTGLIPSKGVNMLSNELLGADAAVAVGKLTRALPDGAPVKMPSSRSRVLSRVGMDLLSLILCLGRK</sequence>
<evidence type="ECO:0000313" key="1">
    <source>
        <dbReference type="EMBL" id="KAL2824847.1"/>
    </source>
</evidence>
<reference evidence="1 2" key="1">
    <citation type="submission" date="2024-07" db="EMBL/GenBank/DDBJ databases">
        <title>Section-level genome sequencing and comparative genomics of Aspergillus sections Usti and Cavernicolus.</title>
        <authorList>
            <consortium name="Lawrence Berkeley National Laboratory"/>
            <person name="Nybo J.L."/>
            <person name="Vesth T.C."/>
            <person name="Theobald S."/>
            <person name="Frisvad J.C."/>
            <person name="Larsen T.O."/>
            <person name="Kjaerboelling I."/>
            <person name="Rothschild-Mancinelli K."/>
            <person name="Lyhne E.K."/>
            <person name="Kogle M.E."/>
            <person name="Barry K."/>
            <person name="Clum A."/>
            <person name="Na H."/>
            <person name="Ledsgaard L."/>
            <person name="Lin J."/>
            <person name="Lipzen A."/>
            <person name="Kuo A."/>
            <person name="Riley R."/>
            <person name="Mondo S."/>
            <person name="Labutti K."/>
            <person name="Haridas S."/>
            <person name="Pangalinan J."/>
            <person name="Salamov A.A."/>
            <person name="Simmons B.A."/>
            <person name="Magnuson J.K."/>
            <person name="Chen J."/>
            <person name="Drula E."/>
            <person name="Henrissat B."/>
            <person name="Wiebenga A."/>
            <person name="Lubbers R.J."/>
            <person name="Gomes A.C."/>
            <person name="Makela M.R."/>
            <person name="Stajich J."/>
            <person name="Grigoriev I.V."/>
            <person name="Mortensen U.H."/>
            <person name="De Vries R.P."/>
            <person name="Baker S.E."/>
            <person name="Andersen M.R."/>
        </authorList>
    </citation>
    <scope>NUCLEOTIDE SEQUENCE [LARGE SCALE GENOMIC DNA]</scope>
    <source>
        <strain evidence="1 2">CBS 123904</strain>
    </source>
</reference>
<dbReference type="Proteomes" id="UP001610446">
    <property type="component" value="Unassembled WGS sequence"/>
</dbReference>
<protein>
    <submittedName>
        <fullName evidence="1">Uncharacterized protein</fullName>
    </submittedName>
</protein>
<proteinExistence type="predicted"/>
<dbReference type="EMBL" id="JBFXLU010000526">
    <property type="protein sequence ID" value="KAL2824847.1"/>
    <property type="molecule type" value="Genomic_DNA"/>
</dbReference>
<accession>A0ABR4ID29</accession>
<organism evidence="1 2">
    <name type="scientific">Aspergillus pseudoustus</name>
    <dbReference type="NCBI Taxonomy" id="1810923"/>
    <lineage>
        <taxon>Eukaryota</taxon>
        <taxon>Fungi</taxon>
        <taxon>Dikarya</taxon>
        <taxon>Ascomycota</taxon>
        <taxon>Pezizomycotina</taxon>
        <taxon>Eurotiomycetes</taxon>
        <taxon>Eurotiomycetidae</taxon>
        <taxon>Eurotiales</taxon>
        <taxon>Aspergillaceae</taxon>
        <taxon>Aspergillus</taxon>
        <taxon>Aspergillus subgen. Nidulantes</taxon>
    </lineage>
</organism>
<comment type="caution">
    <text evidence="1">The sequence shown here is derived from an EMBL/GenBank/DDBJ whole genome shotgun (WGS) entry which is preliminary data.</text>
</comment>
<gene>
    <name evidence="1" type="ORF">BJY01DRAFT_230352</name>
</gene>
<evidence type="ECO:0000313" key="2">
    <source>
        <dbReference type="Proteomes" id="UP001610446"/>
    </source>
</evidence>